<accession>G7MWM8</accession>
<organism evidence="1">
    <name type="scientific">Macaca mulatta</name>
    <name type="common">Rhesus macaque</name>
    <dbReference type="NCBI Taxonomy" id="9544"/>
    <lineage>
        <taxon>Eukaryota</taxon>
        <taxon>Metazoa</taxon>
        <taxon>Chordata</taxon>
        <taxon>Craniata</taxon>
        <taxon>Vertebrata</taxon>
        <taxon>Euteleostomi</taxon>
        <taxon>Mammalia</taxon>
        <taxon>Eutheria</taxon>
        <taxon>Euarchontoglires</taxon>
        <taxon>Primates</taxon>
        <taxon>Haplorrhini</taxon>
        <taxon>Catarrhini</taxon>
        <taxon>Cercopithecidae</taxon>
        <taxon>Cercopithecinae</taxon>
        <taxon>Macaca</taxon>
    </lineage>
</organism>
<feature type="non-terminal residue" evidence="1">
    <location>
        <position position="143"/>
    </location>
</feature>
<dbReference type="EMBL" id="CM001259">
    <property type="protein sequence ID" value="EHH27203.1"/>
    <property type="molecule type" value="Genomic_DNA"/>
</dbReference>
<proteinExistence type="predicted"/>
<evidence type="ECO:0000313" key="1">
    <source>
        <dbReference type="EMBL" id="EHH27203.1"/>
    </source>
</evidence>
<reference evidence="1" key="1">
    <citation type="journal article" date="2011" name="Nat. Biotechnol.">
        <title>Genome sequencing and comparison of two nonhuman primate animal models, the cynomolgus and Chinese rhesus macaques.</title>
        <authorList>
            <person name="Yan G."/>
            <person name="Zhang G."/>
            <person name="Fang X."/>
            <person name="Zhang Y."/>
            <person name="Li C."/>
            <person name="Ling F."/>
            <person name="Cooper D.N."/>
            <person name="Li Q."/>
            <person name="Li Y."/>
            <person name="van Gool A.J."/>
            <person name="Du H."/>
            <person name="Chen J."/>
            <person name="Chen R."/>
            <person name="Zhang P."/>
            <person name="Huang Z."/>
            <person name="Thompson J.R."/>
            <person name="Meng Y."/>
            <person name="Bai Y."/>
            <person name="Wang J."/>
            <person name="Zhuo M."/>
            <person name="Wang T."/>
            <person name="Huang Y."/>
            <person name="Wei L."/>
            <person name="Li J."/>
            <person name="Wang Z."/>
            <person name="Hu H."/>
            <person name="Yang P."/>
            <person name="Le L."/>
            <person name="Stenson P.D."/>
            <person name="Li B."/>
            <person name="Liu X."/>
            <person name="Ball E.V."/>
            <person name="An N."/>
            <person name="Huang Q."/>
            <person name="Zhang Y."/>
            <person name="Fan W."/>
            <person name="Zhang X."/>
            <person name="Li Y."/>
            <person name="Wang W."/>
            <person name="Katze M.G."/>
            <person name="Su B."/>
            <person name="Nielsen R."/>
            <person name="Yang H."/>
            <person name="Wang J."/>
            <person name="Wang X."/>
            <person name="Wang J."/>
        </authorList>
    </citation>
    <scope>NUCLEOTIDE SEQUENCE [LARGE SCALE GENOMIC DNA]</scope>
    <source>
        <strain evidence="1">CR-5</strain>
    </source>
</reference>
<feature type="non-terminal residue" evidence="1">
    <location>
        <position position="1"/>
    </location>
</feature>
<gene>
    <name evidence="1" type="ORF">EGK_17353</name>
</gene>
<name>G7MWM8_MACMU</name>
<dbReference type="Proteomes" id="UP000013456">
    <property type="component" value="Chromosome 7"/>
</dbReference>
<dbReference type="AlphaFoldDB" id="G7MWM8"/>
<sequence length="143" mass="14926">LLACCSPPTVQPSSYQATDRYQSAPQGLGTPALCVSFGSFAPPMLPGLAAALETGVSRRLCSWWAGAEMAEAHPIICQKEDTPVSPGLGTLQFAALLRLASGQLLTLPLTPQSQDPDAAWTSPTPKVIWSESAGVTLSLTKGF</sequence>
<protein>
    <submittedName>
        <fullName evidence="1">Uncharacterized protein</fullName>
    </submittedName>
</protein>